<feature type="compositionally biased region" description="Polar residues" evidence="1">
    <location>
        <begin position="558"/>
        <end position="575"/>
    </location>
</feature>
<feature type="compositionally biased region" description="Polar residues" evidence="1">
    <location>
        <begin position="257"/>
        <end position="267"/>
    </location>
</feature>
<feature type="region of interest" description="Disordered" evidence="1">
    <location>
        <begin position="169"/>
        <end position="267"/>
    </location>
</feature>
<dbReference type="Proteomes" id="UP001213681">
    <property type="component" value="Unassembled WGS sequence"/>
</dbReference>
<evidence type="ECO:0000313" key="4">
    <source>
        <dbReference type="Proteomes" id="UP001213681"/>
    </source>
</evidence>
<dbReference type="InterPro" id="IPR052800">
    <property type="entry name" value="DNA_Repair_Helicase_ZGRF1"/>
</dbReference>
<feature type="domain" description="5'-3' DNA helicase ZGRF1-like N-terminal" evidence="2">
    <location>
        <begin position="31"/>
        <end position="111"/>
    </location>
</feature>
<evidence type="ECO:0000259" key="2">
    <source>
        <dbReference type="Pfam" id="PF10382"/>
    </source>
</evidence>
<dbReference type="PANTHER" id="PTHR28535">
    <property type="entry name" value="ZINC FINGER GRF-TYPE CONTAINING 1"/>
    <property type="match status" value="1"/>
</dbReference>
<feature type="compositionally biased region" description="Basic and acidic residues" evidence="1">
    <location>
        <begin position="334"/>
        <end position="343"/>
    </location>
</feature>
<feature type="compositionally biased region" description="Low complexity" evidence="1">
    <location>
        <begin position="296"/>
        <end position="309"/>
    </location>
</feature>
<feature type="region of interest" description="Disordered" evidence="1">
    <location>
        <begin position="558"/>
        <end position="590"/>
    </location>
</feature>
<evidence type="ECO:0000313" key="3">
    <source>
        <dbReference type="EMBL" id="KAJ5461841.1"/>
    </source>
</evidence>
<feature type="compositionally biased region" description="Basic and acidic residues" evidence="1">
    <location>
        <begin position="400"/>
        <end position="410"/>
    </location>
</feature>
<feature type="region of interest" description="Disordered" evidence="1">
    <location>
        <begin position="438"/>
        <end position="467"/>
    </location>
</feature>
<feature type="compositionally biased region" description="Low complexity" evidence="1">
    <location>
        <begin position="12"/>
        <end position="24"/>
    </location>
</feature>
<dbReference type="RefSeq" id="XP_056770883.1">
    <property type="nucleotide sequence ID" value="XM_056906776.1"/>
</dbReference>
<feature type="compositionally biased region" description="Polar residues" evidence="1">
    <location>
        <begin position="1"/>
        <end position="10"/>
    </location>
</feature>
<comment type="caution">
    <text evidence="3">The sequence shown here is derived from an EMBL/GenBank/DDBJ whole genome shotgun (WGS) entry which is preliminary data.</text>
</comment>
<feature type="region of interest" description="Disordered" evidence="1">
    <location>
        <begin position="1"/>
        <end position="24"/>
    </location>
</feature>
<dbReference type="GeneID" id="81597019"/>
<dbReference type="PANTHER" id="PTHR28535:SF1">
    <property type="entry name" value="PROTEIN ZGRF1"/>
    <property type="match status" value="1"/>
</dbReference>
<dbReference type="EMBL" id="JAPVEA010000002">
    <property type="protein sequence ID" value="KAJ5461841.1"/>
    <property type="molecule type" value="Genomic_DNA"/>
</dbReference>
<accession>A0AAD6G759</accession>
<evidence type="ECO:0000256" key="1">
    <source>
        <dbReference type="SAM" id="MobiDB-lite"/>
    </source>
</evidence>
<feature type="compositionally biased region" description="Basic and acidic residues" evidence="1">
    <location>
        <begin position="310"/>
        <end position="321"/>
    </location>
</feature>
<protein>
    <recommendedName>
        <fullName evidence="2">5'-3' DNA helicase ZGRF1-like N-terminal domain-containing protein</fullName>
    </recommendedName>
</protein>
<feature type="compositionally biased region" description="Basic and acidic residues" evidence="1">
    <location>
        <begin position="234"/>
        <end position="247"/>
    </location>
</feature>
<dbReference type="InterPro" id="IPR018838">
    <property type="entry name" value="ZGRF1-like_N"/>
</dbReference>
<proteinExistence type="predicted"/>
<feature type="region of interest" description="Disordered" evidence="1">
    <location>
        <begin position="117"/>
        <end position="150"/>
    </location>
</feature>
<dbReference type="GO" id="GO:0005634">
    <property type="term" value="C:nucleus"/>
    <property type="evidence" value="ECO:0007669"/>
    <property type="project" value="TreeGrafter"/>
</dbReference>
<dbReference type="GO" id="GO:0035861">
    <property type="term" value="C:site of double-strand break"/>
    <property type="evidence" value="ECO:0007669"/>
    <property type="project" value="TreeGrafter"/>
</dbReference>
<feature type="compositionally biased region" description="Polar residues" evidence="1">
    <location>
        <begin position="121"/>
        <end position="150"/>
    </location>
</feature>
<dbReference type="Pfam" id="PF10382">
    <property type="entry name" value="ZGRF1-like_N"/>
    <property type="match status" value="1"/>
</dbReference>
<organism evidence="3 4">
    <name type="scientific">Penicillium daleae</name>
    <dbReference type="NCBI Taxonomy" id="63821"/>
    <lineage>
        <taxon>Eukaryota</taxon>
        <taxon>Fungi</taxon>
        <taxon>Dikarya</taxon>
        <taxon>Ascomycota</taxon>
        <taxon>Pezizomycotina</taxon>
        <taxon>Eurotiomycetes</taxon>
        <taxon>Eurotiomycetidae</taxon>
        <taxon>Eurotiales</taxon>
        <taxon>Aspergillaceae</taxon>
        <taxon>Penicillium</taxon>
    </lineage>
</organism>
<sequence length="613" mass="66819">MTAPASSTPRGTAPTSSASVPASSSPLTASVIKFRCLYTHDLRRKSKRWQDGYLRYHAFNKRVMVYDETGNYIGDHHWRCNDEVQDGDEMELDKGALIQVGERMGTTQTDLSNLFEKRKSSQGSPQATDGASQTPRASAPVRSSGSSQPFRSLNELLGIKKTPIGHLVSPYEELHPPTPAAKIPESSERTPKRQKISSTVRSIEKAPVNERNTQSQVVDLTDQEDESSVIRAPNFDHGRKPPRESHRQPALPKNDLGLNSQPSSMIGSRNIQQPAISARSATQIFVKPVLPTSGLSKSHPSKSVPPVASKEVRNEQFEARRSANIAVKPTPRPSQREAPRKAPELTNPTRPDSPTFVKPALPSSLERRKSRSPRPPSAAPKDGQAGLSEARKPASGAVPHADRSTPDKVPKGPVNTLRMATEKPRRKLMYSALLPGDASQRSAPALSSSSGPSSRSQPIIKSAESQSVRTQKRLAISLLISSFRPDTAPLQEIESTNAEFMPSDSTQFILEEMITPILETGLAQKTTVPPSAHQNPLLSRNLPAKRALDAPLRKSLSDPTALTTVQTRPTLSRSALSAVPEQHEPVEEGPWTSEALDLFDFWPPGRPKPCSAE</sequence>
<reference evidence="3" key="1">
    <citation type="submission" date="2022-12" db="EMBL/GenBank/DDBJ databases">
        <authorList>
            <person name="Petersen C."/>
        </authorList>
    </citation>
    <scope>NUCLEOTIDE SEQUENCE</scope>
    <source>
        <strain evidence="3">IBT 16125</strain>
    </source>
</reference>
<reference evidence="3" key="2">
    <citation type="journal article" date="2023" name="IMA Fungus">
        <title>Comparative genomic study of the Penicillium genus elucidates a diverse pangenome and 15 lateral gene transfer events.</title>
        <authorList>
            <person name="Petersen C."/>
            <person name="Sorensen T."/>
            <person name="Nielsen M.R."/>
            <person name="Sondergaard T.E."/>
            <person name="Sorensen J.L."/>
            <person name="Fitzpatrick D.A."/>
            <person name="Frisvad J.C."/>
            <person name="Nielsen K.L."/>
        </authorList>
    </citation>
    <scope>NUCLEOTIDE SEQUENCE</scope>
    <source>
        <strain evidence="3">IBT 16125</strain>
    </source>
</reference>
<dbReference type="AlphaFoldDB" id="A0AAD6G759"/>
<gene>
    <name evidence="3" type="ORF">N7458_003393</name>
</gene>
<feature type="compositionally biased region" description="Low complexity" evidence="1">
    <location>
        <begin position="438"/>
        <end position="458"/>
    </location>
</feature>
<feature type="region of interest" description="Disordered" evidence="1">
    <location>
        <begin position="291"/>
        <end position="425"/>
    </location>
</feature>
<dbReference type="GO" id="GO:0006302">
    <property type="term" value="P:double-strand break repair"/>
    <property type="evidence" value="ECO:0007669"/>
    <property type="project" value="TreeGrafter"/>
</dbReference>
<keyword evidence="4" id="KW-1185">Reference proteome</keyword>
<name>A0AAD6G759_9EURO</name>